<dbReference type="Proteomes" id="UP000691718">
    <property type="component" value="Unassembled WGS sequence"/>
</dbReference>
<name>A0A8S3X7U3_PARAO</name>
<organism evidence="2 3">
    <name type="scientific">Parnassius apollo</name>
    <name type="common">Apollo butterfly</name>
    <name type="synonym">Papilio apollo</name>
    <dbReference type="NCBI Taxonomy" id="110799"/>
    <lineage>
        <taxon>Eukaryota</taxon>
        <taxon>Metazoa</taxon>
        <taxon>Ecdysozoa</taxon>
        <taxon>Arthropoda</taxon>
        <taxon>Hexapoda</taxon>
        <taxon>Insecta</taxon>
        <taxon>Pterygota</taxon>
        <taxon>Neoptera</taxon>
        <taxon>Endopterygota</taxon>
        <taxon>Lepidoptera</taxon>
        <taxon>Glossata</taxon>
        <taxon>Ditrysia</taxon>
        <taxon>Papilionoidea</taxon>
        <taxon>Papilionidae</taxon>
        <taxon>Parnassiinae</taxon>
        <taxon>Parnassini</taxon>
        <taxon>Parnassius</taxon>
        <taxon>Parnassius</taxon>
    </lineage>
</organism>
<gene>
    <name evidence="2" type="ORF">PAPOLLO_LOCUS14993</name>
</gene>
<dbReference type="OrthoDB" id="10071381at2759"/>
<evidence type="ECO:0000313" key="3">
    <source>
        <dbReference type="Proteomes" id="UP000691718"/>
    </source>
</evidence>
<dbReference type="EMBL" id="CAJQZP010001011">
    <property type="protein sequence ID" value="CAG5008005.1"/>
    <property type="molecule type" value="Genomic_DNA"/>
</dbReference>
<accession>A0A8S3X7U3</accession>
<feature type="region of interest" description="Disordered" evidence="1">
    <location>
        <begin position="1"/>
        <end position="20"/>
    </location>
</feature>
<comment type="caution">
    <text evidence="2">The sequence shown here is derived from an EMBL/GenBank/DDBJ whole genome shotgun (WGS) entry which is preliminary data.</text>
</comment>
<evidence type="ECO:0000256" key="1">
    <source>
        <dbReference type="SAM" id="MobiDB-lite"/>
    </source>
</evidence>
<dbReference type="AlphaFoldDB" id="A0A8S3X7U3"/>
<keyword evidence="3" id="KW-1185">Reference proteome</keyword>
<reference evidence="2" key="1">
    <citation type="submission" date="2021-04" db="EMBL/GenBank/DDBJ databases">
        <authorList>
            <person name="Tunstrom K."/>
        </authorList>
    </citation>
    <scope>NUCLEOTIDE SEQUENCE</scope>
</reference>
<feature type="compositionally biased region" description="Polar residues" evidence="1">
    <location>
        <begin position="1"/>
        <end position="11"/>
    </location>
</feature>
<evidence type="ECO:0000313" key="2">
    <source>
        <dbReference type="EMBL" id="CAG5008005.1"/>
    </source>
</evidence>
<sequence>MECLASPSTSGKTRKRTAHPENWKLNIAKRQRQTAEQKAINSVIYELPTDVPTQATVGAQADEIVLEELEYVEPQVKQRRQQKLIIDKKTELSTEYMRVRNDNIPGLEQKVENLERSQRQASIEIRNISLHKKESKQDLVQLVKKVGETMNDSSKVVANIRVPAHTYLSRPAHAGIRPNMAQVLSRLFLRNLRVLNRTPMADRELEEAVSEPRTRKTRTRNQLETIGEKVQQLHAPSQFEVHMQMEENVTNELKVEQLDLDRTEFPTWVVETLSQHASKQADEFQVPVSNIIYIY</sequence>
<protein>
    <submittedName>
        <fullName evidence="2">(apollo) hypothetical protein</fullName>
    </submittedName>
</protein>
<proteinExistence type="predicted"/>